<dbReference type="GO" id="GO:0003676">
    <property type="term" value="F:nucleic acid binding"/>
    <property type="evidence" value="ECO:0007669"/>
    <property type="project" value="InterPro"/>
</dbReference>
<dbReference type="AlphaFoldDB" id="A0A0C3GJJ2"/>
<dbReference type="OrthoDB" id="2742659at2759"/>
<dbReference type="Gene3D" id="3.30.420.10">
    <property type="entry name" value="Ribonuclease H-like superfamily/Ribonuclease H"/>
    <property type="match status" value="1"/>
</dbReference>
<dbReference type="Proteomes" id="UP000054166">
    <property type="component" value="Unassembled WGS sequence"/>
</dbReference>
<proteinExistence type="predicted"/>
<sequence length="198" mass="22910">MSVEYTPSKHGRVLQLRDLNYSYREIEKITGVSKTTAQETVKCDKNHHTRKSLPRSGHPSTITTHNHRQVIHELKQHQFEPYKTIAERSHDLTEQQVHTITHDAGFHCCIAVCKPFLTEAAIEKRVKWADENDGCNWETVIWTDESTIELRKRPVHLHVTRHPGEEYLPECIQLTFHSGRQSLMVWAAIAHGRKGPLI</sequence>
<evidence type="ECO:0008006" key="4">
    <source>
        <dbReference type="Google" id="ProtNLM"/>
    </source>
</evidence>
<evidence type="ECO:0000256" key="1">
    <source>
        <dbReference type="SAM" id="MobiDB-lite"/>
    </source>
</evidence>
<organism evidence="2 3">
    <name type="scientific">Piloderma croceum (strain F 1598)</name>
    <dbReference type="NCBI Taxonomy" id="765440"/>
    <lineage>
        <taxon>Eukaryota</taxon>
        <taxon>Fungi</taxon>
        <taxon>Dikarya</taxon>
        <taxon>Basidiomycota</taxon>
        <taxon>Agaricomycotina</taxon>
        <taxon>Agaricomycetes</taxon>
        <taxon>Agaricomycetidae</taxon>
        <taxon>Atheliales</taxon>
        <taxon>Atheliaceae</taxon>
        <taxon>Piloderma</taxon>
    </lineage>
</organism>
<feature type="region of interest" description="Disordered" evidence="1">
    <location>
        <begin position="40"/>
        <end position="62"/>
    </location>
</feature>
<dbReference type="InterPro" id="IPR036397">
    <property type="entry name" value="RNaseH_sf"/>
</dbReference>
<reference evidence="3" key="2">
    <citation type="submission" date="2015-01" db="EMBL/GenBank/DDBJ databases">
        <title>Evolutionary Origins and Diversification of the Mycorrhizal Mutualists.</title>
        <authorList>
            <consortium name="DOE Joint Genome Institute"/>
            <consortium name="Mycorrhizal Genomics Consortium"/>
            <person name="Kohler A."/>
            <person name="Kuo A."/>
            <person name="Nagy L.G."/>
            <person name="Floudas D."/>
            <person name="Copeland A."/>
            <person name="Barry K.W."/>
            <person name="Cichocki N."/>
            <person name="Veneault-Fourrey C."/>
            <person name="LaButti K."/>
            <person name="Lindquist E.A."/>
            <person name="Lipzen A."/>
            <person name="Lundell T."/>
            <person name="Morin E."/>
            <person name="Murat C."/>
            <person name="Riley R."/>
            <person name="Ohm R."/>
            <person name="Sun H."/>
            <person name="Tunlid A."/>
            <person name="Henrissat B."/>
            <person name="Grigoriev I.V."/>
            <person name="Hibbett D.S."/>
            <person name="Martin F."/>
        </authorList>
    </citation>
    <scope>NUCLEOTIDE SEQUENCE [LARGE SCALE GENOMIC DNA]</scope>
    <source>
        <strain evidence="3">F 1598</strain>
    </source>
</reference>
<evidence type="ECO:0000313" key="3">
    <source>
        <dbReference type="Proteomes" id="UP000054166"/>
    </source>
</evidence>
<reference evidence="2 3" key="1">
    <citation type="submission" date="2014-04" db="EMBL/GenBank/DDBJ databases">
        <authorList>
            <consortium name="DOE Joint Genome Institute"/>
            <person name="Kuo A."/>
            <person name="Tarkka M."/>
            <person name="Buscot F."/>
            <person name="Kohler A."/>
            <person name="Nagy L.G."/>
            <person name="Floudas D."/>
            <person name="Copeland A."/>
            <person name="Barry K.W."/>
            <person name="Cichocki N."/>
            <person name="Veneault-Fourrey C."/>
            <person name="LaButti K."/>
            <person name="Lindquist E.A."/>
            <person name="Lipzen A."/>
            <person name="Lundell T."/>
            <person name="Morin E."/>
            <person name="Murat C."/>
            <person name="Sun H."/>
            <person name="Tunlid A."/>
            <person name="Henrissat B."/>
            <person name="Grigoriev I.V."/>
            <person name="Hibbett D.S."/>
            <person name="Martin F."/>
            <person name="Nordberg H.P."/>
            <person name="Cantor M.N."/>
            <person name="Hua S.X."/>
        </authorList>
    </citation>
    <scope>NUCLEOTIDE SEQUENCE [LARGE SCALE GENOMIC DNA]</scope>
    <source>
        <strain evidence="2 3">F 1598</strain>
    </source>
</reference>
<protein>
    <recommendedName>
        <fullName evidence="4">Transposase Tc1-like domain-containing protein</fullName>
    </recommendedName>
</protein>
<evidence type="ECO:0000313" key="2">
    <source>
        <dbReference type="EMBL" id="KIM91809.1"/>
    </source>
</evidence>
<accession>A0A0C3GJJ2</accession>
<dbReference type="InParanoid" id="A0A0C3GJJ2"/>
<name>A0A0C3GJJ2_PILCF</name>
<dbReference type="EMBL" id="KN832970">
    <property type="protein sequence ID" value="KIM91809.1"/>
    <property type="molecule type" value="Genomic_DNA"/>
</dbReference>
<gene>
    <name evidence="2" type="ORF">PILCRDRAFT_83238</name>
</gene>
<dbReference type="STRING" id="765440.A0A0C3GJJ2"/>
<keyword evidence="3" id="KW-1185">Reference proteome</keyword>
<dbReference type="HOGENOM" id="CLU_033666_0_4_1"/>